<evidence type="ECO:0000313" key="2">
    <source>
        <dbReference type="Proteomes" id="UP001642464"/>
    </source>
</evidence>
<keyword evidence="1" id="KW-0687">Ribonucleoprotein</keyword>
<reference evidence="1 2" key="1">
    <citation type="submission" date="2024-02" db="EMBL/GenBank/DDBJ databases">
        <authorList>
            <person name="Chen Y."/>
            <person name="Shah S."/>
            <person name="Dougan E. K."/>
            <person name="Thang M."/>
            <person name="Chan C."/>
        </authorList>
    </citation>
    <scope>NUCLEOTIDE SEQUENCE [LARGE SCALE GENOMIC DNA]</scope>
</reference>
<comment type="caution">
    <text evidence="1">The sequence shown here is derived from an EMBL/GenBank/DDBJ whole genome shotgun (WGS) entry which is preliminary data.</text>
</comment>
<evidence type="ECO:0000313" key="1">
    <source>
        <dbReference type="EMBL" id="CAK9024848.1"/>
    </source>
</evidence>
<proteinExistence type="predicted"/>
<keyword evidence="2" id="KW-1185">Reference proteome</keyword>
<sequence length="78" mass="8418">MFKTYNLRELEVPQSAWPQASRPHLGAHGYTVMAANGAAIEVLLRTQAYVVKRIAPGGGEECKAGQISWKKCGGAFKA</sequence>
<feature type="non-terminal residue" evidence="1">
    <location>
        <position position="78"/>
    </location>
</feature>
<dbReference type="Proteomes" id="UP001642464">
    <property type="component" value="Unassembled WGS sequence"/>
</dbReference>
<dbReference type="GO" id="GO:0005840">
    <property type="term" value="C:ribosome"/>
    <property type="evidence" value="ECO:0007669"/>
    <property type="project" value="UniProtKB-KW"/>
</dbReference>
<gene>
    <name evidence="1" type="ORF">SCF082_LOCUS16808</name>
</gene>
<name>A0ABP0KDS7_9DINO</name>
<keyword evidence="1" id="KW-0689">Ribosomal protein</keyword>
<dbReference type="EMBL" id="CAXAMM010011036">
    <property type="protein sequence ID" value="CAK9024848.1"/>
    <property type="molecule type" value="Genomic_DNA"/>
</dbReference>
<organism evidence="1 2">
    <name type="scientific">Durusdinium trenchii</name>
    <dbReference type="NCBI Taxonomy" id="1381693"/>
    <lineage>
        <taxon>Eukaryota</taxon>
        <taxon>Sar</taxon>
        <taxon>Alveolata</taxon>
        <taxon>Dinophyceae</taxon>
        <taxon>Suessiales</taxon>
        <taxon>Symbiodiniaceae</taxon>
        <taxon>Durusdinium</taxon>
    </lineage>
</organism>
<protein>
    <submittedName>
        <fullName evidence="1">30S ribosomal protein S6</fullName>
    </submittedName>
</protein>
<accession>A0ABP0KDS7</accession>